<comment type="caution">
    <text evidence="2">The sequence shown here is derived from an EMBL/GenBank/DDBJ whole genome shotgun (WGS) entry which is preliminary data.</text>
</comment>
<reference evidence="2" key="1">
    <citation type="submission" date="2021-05" db="EMBL/GenBank/DDBJ databases">
        <title>The genome of the haptophyte Pavlova lutheri (Diacronema luteri, Pavlovales) - a model for lipid biosynthesis in eukaryotic algae.</title>
        <authorList>
            <person name="Hulatt C.J."/>
            <person name="Posewitz M.C."/>
        </authorList>
    </citation>
    <scope>NUCLEOTIDE SEQUENCE</scope>
    <source>
        <strain evidence="2">NIVA-4/92</strain>
    </source>
</reference>
<name>A0A8J6C9N7_DIALT</name>
<protein>
    <submittedName>
        <fullName evidence="2">Uncharacterized protein</fullName>
    </submittedName>
</protein>
<keyword evidence="3" id="KW-1185">Reference proteome</keyword>
<accession>A0A8J6C9N7</accession>
<evidence type="ECO:0000256" key="1">
    <source>
        <dbReference type="SAM" id="MobiDB-lite"/>
    </source>
</evidence>
<evidence type="ECO:0000313" key="2">
    <source>
        <dbReference type="EMBL" id="KAG8464754.1"/>
    </source>
</evidence>
<dbReference type="EMBL" id="JAGTXO010000012">
    <property type="protein sequence ID" value="KAG8464754.1"/>
    <property type="molecule type" value="Genomic_DNA"/>
</dbReference>
<dbReference type="Proteomes" id="UP000751190">
    <property type="component" value="Unassembled WGS sequence"/>
</dbReference>
<proteinExistence type="predicted"/>
<sequence>MTSWTSFGQAPPSRAPLFSRSYASSKQCFQPFISNHARPPLKAQTRVSWSTEPPAERAPGVADALEHDGVMQLAIESERAAAAQALAELRARQASRRDRVATEAANAVTSPAPPHRPPA</sequence>
<dbReference type="AlphaFoldDB" id="A0A8J6C9N7"/>
<organism evidence="2 3">
    <name type="scientific">Diacronema lutheri</name>
    <name type="common">Unicellular marine alga</name>
    <name type="synonym">Monochrysis lutheri</name>
    <dbReference type="NCBI Taxonomy" id="2081491"/>
    <lineage>
        <taxon>Eukaryota</taxon>
        <taxon>Haptista</taxon>
        <taxon>Haptophyta</taxon>
        <taxon>Pavlovophyceae</taxon>
        <taxon>Pavlovales</taxon>
        <taxon>Pavlovaceae</taxon>
        <taxon>Diacronema</taxon>
    </lineage>
</organism>
<evidence type="ECO:0000313" key="3">
    <source>
        <dbReference type="Proteomes" id="UP000751190"/>
    </source>
</evidence>
<feature type="region of interest" description="Disordered" evidence="1">
    <location>
        <begin position="94"/>
        <end position="119"/>
    </location>
</feature>
<gene>
    <name evidence="2" type="ORF">KFE25_010122</name>
</gene>